<sequence length="350" mass="37537">MKDEVSGLRLIGQHGASELPSIVVDSYNLELSDSSGFIGDRASKGAFRSYLDEERKLFAKSGEDPLGEEDSASLSKKAIDQHLIEDVEAAGIVFSAIERFSNELAGIIQRFLKVKEWKGTQRIVVGGGFRNSRAGEIAIGRASALLKRAGIDVKLCPIRHHPDEAGLLGAGHLAPAWMFAGHRALLAVDIGGTNIRVGLVRLRLKEASDLSRAEVVASDLWRHRDEKPSREEAVAKLISMLAGMIDKAEAEDLALAPFIGIGCPGVIDADGSIERGSQNLPGNWASSRFHLPTAIAEGIPTIAGCETMILMHNDAVVQGLSEVPFMTDVERWGVLTVGTGLGNARFTNRG</sequence>
<dbReference type="SUPFAM" id="SSF53067">
    <property type="entry name" value="Actin-like ATPase domain"/>
    <property type="match status" value="1"/>
</dbReference>
<dbReference type="CDD" id="cd23763">
    <property type="entry name" value="ASKHA_ATPase_ROK"/>
    <property type="match status" value="1"/>
</dbReference>
<gene>
    <name evidence="2" type="ORF">SCD90_16125</name>
</gene>
<protein>
    <submittedName>
        <fullName evidence="2">ROK family protein</fullName>
    </submittedName>
</protein>
<dbReference type="PANTHER" id="PTHR18964">
    <property type="entry name" value="ROK (REPRESSOR, ORF, KINASE) FAMILY"/>
    <property type="match status" value="1"/>
</dbReference>
<dbReference type="InterPro" id="IPR000600">
    <property type="entry name" value="ROK"/>
</dbReference>
<proteinExistence type="inferred from homology"/>
<evidence type="ECO:0000313" key="3">
    <source>
        <dbReference type="Proteomes" id="UP001274321"/>
    </source>
</evidence>
<reference evidence="2 3" key="1">
    <citation type="submission" date="2023-11" db="EMBL/GenBank/DDBJ databases">
        <authorList>
            <person name="Bao R."/>
        </authorList>
    </citation>
    <scope>NUCLEOTIDE SEQUENCE [LARGE SCALE GENOMIC DNA]</scope>
    <source>
        <strain evidence="2 3">PJ23</strain>
    </source>
</reference>
<accession>A0ABU4RRV5</accession>
<dbReference type="EMBL" id="JAXAFJ010000014">
    <property type="protein sequence ID" value="MDX6807590.1"/>
    <property type="molecule type" value="Genomic_DNA"/>
</dbReference>
<comment type="similarity">
    <text evidence="1">Belongs to the ROK (NagC/XylR) family.</text>
</comment>
<dbReference type="RefSeq" id="WP_319845736.1">
    <property type="nucleotide sequence ID" value="NZ_JAXAFJ010000014.1"/>
</dbReference>
<dbReference type="Gene3D" id="3.30.420.40">
    <property type="match status" value="1"/>
</dbReference>
<organism evidence="2 3">
    <name type="scientific">Terrihabitans rhizophilus</name>
    <dbReference type="NCBI Taxonomy" id="3092662"/>
    <lineage>
        <taxon>Bacteria</taxon>
        <taxon>Pseudomonadati</taxon>
        <taxon>Pseudomonadota</taxon>
        <taxon>Alphaproteobacteria</taxon>
        <taxon>Hyphomicrobiales</taxon>
        <taxon>Terrihabitans</taxon>
    </lineage>
</organism>
<dbReference type="PANTHER" id="PTHR18964:SF149">
    <property type="entry name" value="BIFUNCTIONAL UDP-N-ACETYLGLUCOSAMINE 2-EPIMERASE_N-ACETYLMANNOSAMINE KINASE"/>
    <property type="match status" value="1"/>
</dbReference>
<dbReference type="InterPro" id="IPR043129">
    <property type="entry name" value="ATPase_NBD"/>
</dbReference>
<keyword evidence="3" id="KW-1185">Reference proteome</keyword>
<evidence type="ECO:0000256" key="1">
    <source>
        <dbReference type="ARBA" id="ARBA00006479"/>
    </source>
</evidence>
<dbReference type="Proteomes" id="UP001274321">
    <property type="component" value="Unassembled WGS sequence"/>
</dbReference>
<name>A0ABU4RRV5_9HYPH</name>
<comment type="caution">
    <text evidence="2">The sequence shown here is derived from an EMBL/GenBank/DDBJ whole genome shotgun (WGS) entry which is preliminary data.</text>
</comment>
<evidence type="ECO:0000313" key="2">
    <source>
        <dbReference type="EMBL" id="MDX6807590.1"/>
    </source>
</evidence>